<gene>
    <name evidence="3" type="primary">FRMPD2_1</name>
    <name evidence="3" type="ORF">Ciccas_003990</name>
</gene>
<dbReference type="InterPro" id="IPR019748">
    <property type="entry name" value="FERM_central"/>
</dbReference>
<keyword evidence="1" id="KW-0378">Hydrolase</keyword>
<dbReference type="InterPro" id="IPR000299">
    <property type="entry name" value="FERM_domain"/>
</dbReference>
<dbReference type="Gene3D" id="1.20.80.10">
    <property type="match status" value="1"/>
</dbReference>
<keyword evidence="4" id="KW-1185">Reference proteome</keyword>
<dbReference type="InterPro" id="IPR029071">
    <property type="entry name" value="Ubiquitin-like_domsf"/>
</dbReference>
<organism evidence="3 4">
    <name type="scientific">Cichlidogyrus casuarinus</name>
    <dbReference type="NCBI Taxonomy" id="1844966"/>
    <lineage>
        <taxon>Eukaryota</taxon>
        <taxon>Metazoa</taxon>
        <taxon>Spiralia</taxon>
        <taxon>Lophotrochozoa</taxon>
        <taxon>Platyhelminthes</taxon>
        <taxon>Monogenea</taxon>
        <taxon>Monopisthocotylea</taxon>
        <taxon>Dactylogyridea</taxon>
        <taxon>Ancyrocephalidae</taxon>
        <taxon>Cichlidogyrus</taxon>
    </lineage>
</organism>
<protein>
    <submittedName>
        <fullName evidence="3">FERM and PDZ domain containing 2</fullName>
    </submittedName>
</protein>
<dbReference type="EMBL" id="JBJKFK010000396">
    <property type="protein sequence ID" value="KAL3317352.1"/>
    <property type="molecule type" value="Genomic_DNA"/>
</dbReference>
<evidence type="ECO:0000313" key="3">
    <source>
        <dbReference type="EMBL" id="KAL3317352.1"/>
    </source>
</evidence>
<dbReference type="Pfam" id="PF00373">
    <property type="entry name" value="FERM_M"/>
    <property type="match status" value="1"/>
</dbReference>
<dbReference type="Pfam" id="PF09379">
    <property type="entry name" value="FERM_N"/>
    <property type="match status" value="1"/>
</dbReference>
<evidence type="ECO:0000256" key="1">
    <source>
        <dbReference type="ARBA" id="ARBA00022801"/>
    </source>
</evidence>
<comment type="caution">
    <text evidence="3">The sequence shown here is derived from an EMBL/GenBank/DDBJ whole genome shotgun (WGS) entry which is preliminary data.</text>
</comment>
<dbReference type="GO" id="GO:0016787">
    <property type="term" value="F:hydrolase activity"/>
    <property type="evidence" value="ECO:0007669"/>
    <property type="project" value="UniProtKB-KW"/>
</dbReference>
<dbReference type="PANTHER" id="PTHR45706">
    <property type="entry name" value="TYROSINE-PROTEIN PHOSPHATASE"/>
    <property type="match status" value="1"/>
</dbReference>
<dbReference type="InterPro" id="IPR014352">
    <property type="entry name" value="FERM/acyl-CoA-bd_prot_sf"/>
</dbReference>
<dbReference type="SUPFAM" id="SSF54236">
    <property type="entry name" value="Ubiquitin-like"/>
    <property type="match status" value="1"/>
</dbReference>
<dbReference type="InterPro" id="IPR018979">
    <property type="entry name" value="FERM_N"/>
</dbReference>
<dbReference type="InterPro" id="IPR035963">
    <property type="entry name" value="FERM_2"/>
</dbReference>
<sequence length="473" mass="55097">MNQHQDLYDSNDFPLQGTYERNRVKCKFPVTIVCLDERCYEFVYDKETTIQDLLQSVCHSLNIENWQHFGLCLPIGKGHKFFPYTNFVKSSVHVDESNATYIHTDKKKKLYVSPILYLRLRLLEPINCLSNATMRKFYFQQLLGNMDRYQLMADECTFFRLGAFILQKEFGDYRNQLVANQKYCASIKSLPRMIVNQLRRPSECVIKCIRQMHDFVKGLSMDQAEFQFIKACSLPPYDINFHLVPLSSHDRATTPQIWPKLRPISLNLITLNHEPCNQVSRAKSLPRRLSMKFKSKLDSMTQVDLDIDAPSKSKNLPNLDNAKLDESKSRLKKYWLAIKPEGLQVYEQDEQGYLLSTASGLKWDQIERIRAPMQVFMKDSDQPVVFNLSVLEYNSPSAKSLMWLIKDMRYQFFAAEMNASQSLQTFETSDCQPFKERYVSDQPSSSSQITSPIFRSAAKVFHANDSYRDQEIL</sequence>
<reference evidence="3 4" key="1">
    <citation type="submission" date="2024-11" db="EMBL/GenBank/DDBJ databases">
        <title>Adaptive evolution of stress response genes in parasites aligns with host niche diversity.</title>
        <authorList>
            <person name="Hahn C."/>
            <person name="Resl P."/>
        </authorList>
    </citation>
    <scope>NUCLEOTIDE SEQUENCE [LARGE SCALE GENOMIC DNA]</scope>
    <source>
        <strain evidence="3">EGGRZ-B1_66</strain>
        <tissue evidence="3">Body</tissue>
    </source>
</reference>
<accession>A0ABD2QDK1</accession>
<dbReference type="AlphaFoldDB" id="A0ABD2QDK1"/>
<dbReference type="Proteomes" id="UP001626550">
    <property type="component" value="Unassembled WGS sequence"/>
</dbReference>
<proteinExistence type="predicted"/>
<dbReference type="SMART" id="SM00295">
    <property type="entry name" value="B41"/>
    <property type="match status" value="1"/>
</dbReference>
<dbReference type="PANTHER" id="PTHR45706:SF4">
    <property type="entry name" value="TYROSINE-PROTEIN PHOSPHATASE"/>
    <property type="match status" value="1"/>
</dbReference>
<dbReference type="SUPFAM" id="SSF47031">
    <property type="entry name" value="Second domain of FERM"/>
    <property type="match status" value="1"/>
</dbReference>
<dbReference type="PROSITE" id="PS50057">
    <property type="entry name" value="FERM_3"/>
    <property type="match status" value="1"/>
</dbReference>
<name>A0ABD2QDK1_9PLAT</name>
<dbReference type="Gene3D" id="3.10.20.90">
    <property type="entry name" value="Phosphatidylinositol 3-kinase Catalytic Subunit, Chain A, domain 1"/>
    <property type="match status" value="1"/>
</dbReference>
<feature type="domain" description="FERM" evidence="2">
    <location>
        <begin position="28"/>
        <end position="416"/>
    </location>
</feature>
<evidence type="ECO:0000259" key="2">
    <source>
        <dbReference type="PROSITE" id="PS50057"/>
    </source>
</evidence>
<dbReference type="InterPro" id="IPR019749">
    <property type="entry name" value="Band_41_domain"/>
</dbReference>
<dbReference type="CDD" id="cd01765">
    <property type="entry name" value="FERM_F0_F1"/>
    <property type="match status" value="1"/>
</dbReference>
<dbReference type="CDD" id="cd14473">
    <property type="entry name" value="FERM_B-lobe"/>
    <property type="match status" value="1"/>
</dbReference>
<evidence type="ECO:0000313" key="4">
    <source>
        <dbReference type="Proteomes" id="UP001626550"/>
    </source>
</evidence>